<dbReference type="Proteomes" id="UP000507470">
    <property type="component" value="Unassembled WGS sequence"/>
</dbReference>
<dbReference type="PANTHER" id="PTHR23048">
    <property type="entry name" value="MYOSIN LIGHT CHAIN 1, 3"/>
    <property type="match status" value="1"/>
</dbReference>
<dbReference type="Pfam" id="PF13499">
    <property type="entry name" value="EF-hand_7"/>
    <property type="match status" value="1"/>
</dbReference>
<evidence type="ECO:0000259" key="2">
    <source>
        <dbReference type="PROSITE" id="PS50222"/>
    </source>
</evidence>
<keyword evidence="4" id="KW-1185">Reference proteome</keyword>
<gene>
    <name evidence="3" type="ORF">MCOR_15149</name>
</gene>
<dbReference type="GO" id="GO:0005509">
    <property type="term" value="F:calcium ion binding"/>
    <property type="evidence" value="ECO:0007669"/>
    <property type="project" value="InterPro"/>
</dbReference>
<dbReference type="AlphaFoldDB" id="A0A6J8B595"/>
<feature type="domain" description="EF-hand" evidence="2">
    <location>
        <begin position="10"/>
        <end position="45"/>
    </location>
</feature>
<dbReference type="Gene3D" id="1.10.238.10">
    <property type="entry name" value="EF-hand"/>
    <property type="match status" value="1"/>
</dbReference>
<dbReference type="PANTHER" id="PTHR23048:SF0">
    <property type="entry name" value="CALMODULIN LIKE 3"/>
    <property type="match status" value="1"/>
</dbReference>
<evidence type="ECO:0000313" key="4">
    <source>
        <dbReference type="Proteomes" id="UP000507470"/>
    </source>
</evidence>
<dbReference type="SUPFAM" id="SSF47473">
    <property type="entry name" value="EF-hand"/>
    <property type="match status" value="1"/>
</dbReference>
<dbReference type="CDD" id="cd00051">
    <property type="entry name" value="EFh"/>
    <property type="match status" value="1"/>
</dbReference>
<name>A0A6J8B595_MYTCO</name>
<dbReference type="EMBL" id="CACVKT020002619">
    <property type="protein sequence ID" value="CAC5379045.1"/>
    <property type="molecule type" value="Genomic_DNA"/>
</dbReference>
<evidence type="ECO:0000313" key="3">
    <source>
        <dbReference type="EMBL" id="CAC5379045.1"/>
    </source>
</evidence>
<dbReference type="OrthoDB" id="6045749at2759"/>
<dbReference type="InterPro" id="IPR002048">
    <property type="entry name" value="EF_hand_dom"/>
</dbReference>
<dbReference type="SMART" id="SM00054">
    <property type="entry name" value="EFh"/>
    <property type="match status" value="2"/>
</dbReference>
<dbReference type="FunFam" id="1.10.238.10:FF:000527">
    <property type="entry name" value="Calmodulin-3"/>
    <property type="match status" value="1"/>
</dbReference>
<keyword evidence="1" id="KW-0677">Repeat</keyword>
<evidence type="ECO:0000256" key="1">
    <source>
        <dbReference type="ARBA" id="ARBA00022737"/>
    </source>
</evidence>
<dbReference type="InterPro" id="IPR011992">
    <property type="entry name" value="EF-hand-dom_pair"/>
</dbReference>
<accession>A0A6J8B595</accession>
<feature type="domain" description="EF-hand" evidence="2">
    <location>
        <begin position="46"/>
        <end position="81"/>
    </location>
</feature>
<sequence length="176" mass="20000">MDEHQPLTDEEIKEFHKTYSMFDYDENGTISTNQLGTVMRALGLNPSDGEVQDIINEIDAEGNGVIEFPEFLTVMSRKINEIDNEDEIRDAINIIFKDREYVSAVEIWYLMRKFGDKLSDEEVQDFINQTRTDGDGKIRYEDTTNELIVQSNRLPIATTGQMVPEVTSSPPAAASI</sequence>
<protein>
    <submittedName>
        <fullName evidence="3">CALM</fullName>
    </submittedName>
</protein>
<dbReference type="GO" id="GO:0016460">
    <property type="term" value="C:myosin II complex"/>
    <property type="evidence" value="ECO:0007669"/>
    <property type="project" value="TreeGrafter"/>
</dbReference>
<dbReference type="InterPro" id="IPR050230">
    <property type="entry name" value="CALM/Myosin/TropC-like"/>
</dbReference>
<proteinExistence type="predicted"/>
<dbReference type="PROSITE" id="PS50222">
    <property type="entry name" value="EF_HAND_2"/>
    <property type="match status" value="2"/>
</dbReference>
<organism evidence="3 4">
    <name type="scientific">Mytilus coruscus</name>
    <name type="common">Sea mussel</name>
    <dbReference type="NCBI Taxonomy" id="42192"/>
    <lineage>
        <taxon>Eukaryota</taxon>
        <taxon>Metazoa</taxon>
        <taxon>Spiralia</taxon>
        <taxon>Lophotrochozoa</taxon>
        <taxon>Mollusca</taxon>
        <taxon>Bivalvia</taxon>
        <taxon>Autobranchia</taxon>
        <taxon>Pteriomorphia</taxon>
        <taxon>Mytilida</taxon>
        <taxon>Mytiloidea</taxon>
        <taxon>Mytilidae</taxon>
        <taxon>Mytilinae</taxon>
        <taxon>Mytilus</taxon>
    </lineage>
</organism>
<reference evidence="3 4" key="1">
    <citation type="submission" date="2020-06" db="EMBL/GenBank/DDBJ databases">
        <authorList>
            <person name="Li R."/>
            <person name="Bekaert M."/>
        </authorList>
    </citation>
    <scope>NUCLEOTIDE SEQUENCE [LARGE SCALE GENOMIC DNA]</scope>
    <source>
        <strain evidence="4">wild</strain>
    </source>
</reference>